<comment type="caution">
    <text evidence="1">The sequence shown here is derived from an EMBL/GenBank/DDBJ whole genome shotgun (WGS) entry which is preliminary data.</text>
</comment>
<organism evidence="1 2">
    <name type="scientific">Catharanthus roseus</name>
    <name type="common">Madagascar periwinkle</name>
    <name type="synonym">Vinca rosea</name>
    <dbReference type="NCBI Taxonomy" id="4058"/>
    <lineage>
        <taxon>Eukaryota</taxon>
        <taxon>Viridiplantae</taxon>
        <taxon>Streptophyta</taxon>
        <taxon>Embryophyta</taxon>
        <taxon>Tracheophyta</taxon>
        <taxon>Spermatophyta</taxon>
        <taxon>Magnoliopsida</taxon>
        <taxon>eudicotyledons</taxon>
        <taxon>Gunneridae</taxon>
        <taxon>Pentapetalae</taxon>
        <taxon>asterids</taxon>
        <taxon>lamiids</taxon>
        <taxon>Gentianales</taxon>
        <taxon>Apocynaceae</taxon>
        <taxon>Rauvolfioideae</taxon>
        <taxon>Vinceae</taxon>
        <taxon>Catharanthinae</taxon>
        <taxon>Catharanthus</taxon>
    </lineage>
</organism>
<dbReference type="EMBL" id="CM044702">
    <property type="protein sequence ID" value="KAI5675637.1"/>
    <property type="molecule type" value="Genomic_DNA"/>
</dbReference>
<reference evidence="2" key="1">
    <citation type="journal article" date="2023" name="Nat. Plants">
        <title>Single-cell RNA sequencing provides a high-resolution roadmap for understanding the multicellular compartmentation of specialized metabolism.</title>
        <authorList>
            <person name="Sun S."/>
            <person name="Shen X."/>
            <person name="Li Y."/>
            <person name="Li Y."/>
            <person name="Wang S."/>
            <person name="Li R."/>
            <person name="Zhang H."/>
            <person name="Shen G."/>
            <person name="Guo B."/>
            <person name="Wei J."/>
            <person name="Xu J."/>
            <person name="St-Pierre B."/>
            <person name="Chen S."/>
            <person name="Sun C."/>
        </authorList>
    </citation>
    <scope>NUCLEOTIDE SEQUENCE [LARGE SCALE GENOMIC DNA]</scope>
</reference>
<keyword evidence="2" id="KW-1185">Reference proteome</keyword>
<accession>A0ACC0BSI3</accession>
<evidence type="ECO:0000313" key="1">
    <source>
        <dbReference type="EMBL" id="KAI5675637.1"/>
    </source>
</evidence>
<evidence type="ECO:0000313" key="2">
    <source>
        <dbReference type="Proteomes" id="UP001060085"/>
    </source>
</evidence>
<gene>
    <name evidence="1" type="ORF">M9H77_06587</name>
</gene>
<sequence>MENCEETNIVSFVDVEEFNCDVINHSSCIGDDSTLLECVEEEVTAIVETLIEDSLVRSVVSFEEDVFKLYNDHPFRLVFSVCKENQKLKAGCNTKYLKQFYCYKRGMKSDKENGEKAYTKVDFRTGCKAMIEFRLNDEGG</sequence>
<protein>
    <submittedName>
        <fullName evidence="1">Uncharacterized protein</fullName>
    </submittedName>
</protein>
<proteinExistence type="predicted"/>
<dbReference type="Proteomes" id="UP001060085">
    <property type="component" value="Linkage Group LG02"/>
</dbReference>
<name>A0ACC0BSI3_CATRO</name>